<dbReference type="EMBL" id="JAAROL010000001">
    <property type="protein sequence ID" value="MBC1331033.1"/>
    <property type="molecule type" value="Genomic_DNA"/>
</dbReference>
<dbReference type="Proteomes" id="UP000519573">
    <property type="component" value="Unassembled WGS sequence"/>
</dbReference>
<dbReference type="EMBL" id="JAARYH010000002">
    <property type="protein sequence ID" value="MBC2166217.1"/>
    <property type="molecule type" value="Genomic_DNA"/>
</dbReference>
<sequence length="183" mass="20165">MSEEIKDETTVGNTPDGAKKAVEPTQEQPVQTVPYDRFKEVNDAKKASETELEALRAKIADAEAKEAEEAGKFKELWEKEKAAREAAEQAQVNAKLDFYKETELSKAGYTGEKLATVKALLTGDTEEALKAQIDSFKELFPTSQYVDPSLSNGGQRPAAPTLNDAEQNAREAARKLFKRKGAR</sequence>
<evidence type="ECO:0000256" key="1">
    <source>
        <dbReference type="SAM" id="Coils"/>
    </source>
</evidence>
<evidence type="ECO:0000313" key="4">
    <source>
        <dbReference type="EMBL" id="MBC2166217.1"/>
    </source>
</evidence>
<evidence type="ECO:0000256" key="2">
    <source>
        <dbReference type="SAM" id="MobiDB-lite"/>
    </source>
</evidence>
<organism evidence="4 5">
    <name type="scientific">Listeria booriae</name>
    <dbReference type="NCBI Taxonomy" id="1552123"/>
    <lineage>
        <taxon>Bacteria</taxon>
        <taxon>Bacillati</taxon>
        <taxon>Bacillota</taxon>
        <taxon>Bacilli</taxon>
        <taxon>Bacillales</taxon>
        <taxon>Listeriaceae</taxon>
        <taxon>Listeria</taxon>
    </lineage>
</organism>
<protein>
    <recommendedName>
        <fullName evidence="7">Scaffolding protein</fullName>
    </recommendedName>
</protein>
<name>A0A7X0Z009_9LIST</name>
<evidence type="ECO:0008006" key="7">
    <source>
        <dbReference type="Google" id="ProtNLM"/>
    </source>
</evidence>
<reference evidence="5 6" key="1">
    <citation type="submission" date="2020-03" db="EMBL/GenBank/DDBJ databases">
        <title>Soil Listeria distribution.</title>
        <authorList>
            <person name="Liao J."/>
            <person name="Wiedmann M."/>
        </authorList>
    </citation>
    <scope>NUCLEOTIDE SEQUENCE [LARGE SCALE GENOMIC DNA]</scope>
    <source>
        <strain evidence="4 5">FSL L7-0245</strain>
        <strain evidence="3 6">FSL L7-1833</strain>
    </source>
</reference>
<evidence type="ECO:0000313" key="3">
    <source>
        <dbReference type="EMBL" id="MBC1331033.1"/>
    </source>
</evidence>
<accession>A0A7X0Z009</accession>
<proteinExistence type="predicted"/>
<feature type="coiled-coil region" evidence="1">
    <location>
        <begin position="38"/>
        <end position="72"/>
    </location>
</feature>
<feature type="region of interest" description="Disordered" evidence="2">
    <location>
        <begin position="146"/>
        <end position="183"/>
    </location>
</feature>
<gene>
    <name evidence="3" type="ORF">HB759_03620</name>
    <name evidence="4" type="ORF">HCB26_06515</name>
</gene>
<keyword evidence="1" id="KW-0175">Coiled coil</keyword>
<evidence type="ECO:0000313" key="6">
    <source>
        <dbReference type="Proteomes" id="UP000532866"/>
    </source>
</evidence>
<dbReference type="RefSeq" id="WP_185372832.1">
    <property type="nucleotide sequence ID" value="NZ_JAARNB010000001.1"/>
</dbReference>
<dbReference type="Proteomes" id="UP000532866">
    <property type="component" value="Unassembled WGS sequence"/>
</dbReference>
<feature type="region of interest" description="Disordered" evidence="2">
    <location>
        <begin position="1"/>
        <end position="34"/>
    </location>
</feature>
<evidence type="ECO:0000313" key="5">
    <source>
        <dbReference type="Proteomes" id="UP000519573"/>
    </source>
</evidence>
<comment type="caution">
    <text evidence="4">The sequence shown here is derived from an EMBL/GenBank/DDBJ whole genome shotgun (WGS) entry which is preliminary data.</text>
</comment>
<dbReference type="AlphaFoldDB" id="A0A7X0Z009"/>